<dbReference type="InterPro" id="IPR007129">
    <property type="entry name" value="Ubiqinol_cyt_c_chaperone_CPB3"/>
</dbReference>
<dbReference type="AlphaFoldDB" id="A0A0D8XJB4"/>
<proteinExistence type="inferred from homology"/>
<evidence type="ECO:0000313" key="3">
    <source>
        <dbReference type="EMBL" id="KJH42406.1"/>
    </source>
</evidence>
<feature type="domain" description="Ubiquinol-cytochrome c chaperone" evidence="2">
    <location>
        <begin position="100"/>
        <end position="224"/>
    </location>
</feature>
<protein>
    <submittedName>
        <fullName evidence="3">Ubiquinol-cytochrome C chaperone</fullName>
    </submittedName>
</protein>
<organism evidence="3 4">
    <name type="scientific">Dictyocaulus viviparus</name>
    <name type="common">Bovine lungworm</name>
    <dbReference type="NCBI Taxonomy" id="29172"/>
    <lineage>
        <taxon>Eukaryota</taxon>
        <taxon>Metazoa</taxon>
        <taxon>Ecdysozoa</taxon>
        <taxon>Nematoda</taxon>
        <taxon>Chromadorea</taxon>
        <taxon>Rhabditida</taxon>
        <taxon>Rhabditina</taxon>
        <taxon>Rhabditomorpha</taxon>
        <taxon>Strongyloidea</taxon>
        <taxon>Metastrongylidae</taxon>
        <taxon>Dictyocaulus</taxon>
    </lineage>
</organism>
<dbReference type="Pfam" id="PF03981">
    <property type="entry name" value="Ubiq_cyt_C_chap"/>
    <property type="match status" value="1"/>
</dbReference>
<dbReference type="EMBL" id="KN716669">
    <property type="protein sequence ID" value="KJH42406.1"/>
    <property type="molecule type" value="Genomic_DNA"/>
</dbReference>
<dbReference type="Proteomes" id="UP000053766">
    <property type="component" value="Unassembled WGS sequence"/>
</dbReference>
<accession>A0A0D8XJB4</accession>
<keyword evidence="4" id="KW-1185">Reference proteome</keyword>
<sequence length="255" mass="29461">MIARLLLRGCVGFRNVASTSAAPPKNIEKKSIYDITQGLLAEPPSRLPNFVFYLKEMVRRKWRKDGLDPMLKSLIDGAATQLYYDCANKYDYEKLCLDFFLRMALMRAQISLEGNAYIRWRHSFLATLWHDVDNRLKIVGEEINATLTRKSDLLHMHGLYLQTFFEYDEGFLADDVLLAAALWRCLYLSRSCDPMHVLNAVVYIRSTMAWLDTIDIDELMVNGIKEWKQVKPKDAISHTEDVSEEINEKAEAQIS</sequence>
<dbReference type="STRING" id="29172.A0A0D8XJB4"/>
<dbReference type="PANTHER" id="PTHR12184:SF1">
    <property type="entry name" value="UBIQUINOL-CYTOCHROME-C REDUCTASE COMPLEX ASSEMBLY FACTOR 1"/>
    <property type="match status" value="1"/>
</dbReference>
<evidence type="ECO:0000313" key="4">
    <source>
        <dbReference type="Proteomes" id="UP000053766"/>
    </source>
</evidence>
<dbReference type="InterPro" id="IPR021150">
    <property type="entry name" value="Ubiq_cyt_c_chap"/>
</dbReference>
<gene>
    <name evidence="3" type="ORF">DICVIV_11606</name>
</gene>
<dbReference type="PANTHER" id="PTHR12184">
    <property type="entry name" value="UBIQUINOL-CYTOCHROME C REDUCTASE COMPLEX ASSEMBLY FACTOR 1 FAMILY MEMBER"/>
    <property type="match status" value="1"/>
</dbReference>
<evidence type="ECO:0000259" key="2">
    <source>
        <dbReference type="Pfam" id="PF03981"/>
    </source>
</evidence>
<evidence type="ECO:0000256" key="1">
    <source>
        <dbReference type="ARBA" id="ARBA00006407"/>
    </source>
</evidence>
<reference evidence="3 4" key="1">
    <citation type="submission" date="2013-11" db="EMBL/GenBank/DDBJ databases">
        <title>Draft genome of the bovine lungworm Dictyocaulus viviparus.</title>
        <authorList>
            <person name="Mitreva M."/>
        </authorList>
    </citation>
    <scope>NUCLEOTIDE SEQUENCE [LARGE SCALE GENOMIC DNA]</scope>
    <source>
        <strain evidence="3 4">HannoverDv2000</strain>
    </source>
</reference>
<reference evidence="4" key="2">
    <citation type="journal article" date="2016" name="Sci. Rep.">
        <title>Dictyocaulus viviparus genome, variome and transcriptome elucidate lungworm biology and support future intervention.</title>
        <authorList>
            <person name="McNulty S.N."/>
            <person name="Strube C."/>
            <person name="Rosa B.A."/>
            <person name="Martin J.C."/>
            <person name="Tyagi R."/>
            <person name="Choi Y.J."/>
            <person name="Wang Q."/>
            <person name="Hallsworth Pepin K."/>
            <person name="Zhang X."/>
            <person name="Ozersky P."/>
            <person name="Wilson R.K."/>
            <person name="Sternberg P.W."/>
            <person name="Gasser R.B."/>
            <person name="Mitreva M."/>
        </authorList>
    </citation>
    <scope>NUCLEOTIDE SEQUENCE [LARGE SCALE GENOMIC DNA]</scope>
    <source>
        <strain evidence="4">HannoverDv2000</strain>
    </source>
</reference>
<name>A0A0D8XJB4_DICVI</name>
<dbReference type="OrthoDB" id="4007at2759"/>
<dbReference type="GO" id="GO:0034551">
    <property type="term" value="P:mitochondrial respiratory chain complex III assembly"/>
    <property type="evidence" value="ECO:0007669"/>
    <property type="project" value="TreeGrafter"/>
</dbReference>
<dbReference type="GO" id="GO:0005739">
    <property type="term" value="C:mitochondrion"/>
    <property type="evidence" value="ECO:0007669"/>
    <property type="project" value="TreeGrafter"/>
</dbReference>
<comment type="similarity">
    <text evidence="1">Belongs to the CBP3 family.</text>
</comment>